<accession>A0A1B6VGK6</accession>
<sequence>MMLPYQLRLDGLIAVTIDSNVWNLLFDLNLDLATELPADRFKLFIPREVEIELAAIPECAEKLALKNYIRAQIDAAQVHTLWVFGFDNNGDGPQRCGGFDVGTWQSETERKFYDLICERYLLSKTTTNSQLSRNEGDAALGANSFSSVVLTLDLKQGPLTVALANGGKILDMRPFREAGMDLASYVTAYYNASQMSNGQ</sequence>
<dbReference type="Proteomes" id="UP000077786">
    <property type="component" value="Unassembled WGS sequence"/>
</dbReference>
<protein>
    <submittedName>
        <fullName evidence="1">Uncharacterized protein</fullName>
    </submittedName>
</protein>
<reference evidence="1 2" key="1">
    <citation type="submission" date="2016-03" db="EMBL/GenBank/DDBJ databases">
        <title>Draft genome sequence of Gluconobacter cerinus strain CECT 9110.</title>
        <authorList>
            <person name="Sainz F."/>
            <person name="Mas A."/>
            <person name="Torija M.J."/>
        </authorList>
    </citation>
    <scope>NUCLEOTIDE SEQUENCE [LARGE SCALE GENOMIC DNA]</scope>
    <source>
        <strain evidence="1 2">CECT 9110</strain>
    </source>
</reference>
<evidence type="ECO:0000313" key="2">
    <source>
        <dbReference type="Proteomes" id="UP000077786"/>
    </source>
</evidence>
<dbReference type="RefSeq" id="WP_083956587.1">
    <property type="nucleotide sequence ID" value="NZ_LUTU01000017.1"/>
</dbReference>
<dbReference type="OrthoDB" id="8455139at2"/>
<name>A0A1B6VGK6_9PROT</name>
<evidence type="ECO:0000313" key="1">
    <source>
        <dbReference type="EMBL" id="OAJ66344.1"/>
    </source>
</evidence>
<comment type="caution">
    <text evidence="1">The sequence shown here is derived from an EMBL/GenBank/DDBJ whole genome shotgun (WGS) entry which is preliminary data.</text>
</comment>
<dbReference type="PATRIC" id="fig|38307.3.peg.3164"/>
<organism evidence="1 2">
    <name type="scientific">Gluconobacter cerinus</name>
    <dbReference type="NCBI Taxonomy" id="38307"/>
    <lineage>
        <taxon>Bacteria</taxon>
        <taxon>Pseudomonadati</taxon>
        <taxon>Pseudomonadota</taxon>
        <taxon>Alphaproteobacteria</taxon>
        <taxon>Acetobacterales</taxon>
        <taxon>Acetobacteraceae</taxon>
        <taxon>Gluconobacter</taxon>
    </lineage>
</organism>
<dbReference type="AlphaFoldDB" id="A0A1B6VGK6"/>
<dbReference type="EMBL" id="LUTU01000017">
    <property type="protein sequence ID" value="OAJ66344.1"/>
    <property type="molecule type" value="Genomic_DNA"/>
</dbReference>
<proteinExistence type="predicted"/>
<gene>
    <name evidence="1" type="ORF">A0123_03021</name>
</gene>